<accession>R9NVP4</accession>
<dbReference type="InterPro" id="IPR019416">
    <property type="entry name" value="NCBP3"/>
</dbReference>
<dbReference type="Pfam" id="PF10309">
    <property type="entry name" value="NCBP3"/>
    <property type="match status" value="1"/>
</dbReference>
<sequence length="577" mass="64995">MTAHANRVQRQRRKSDRSESLCQNRACSAPLCKIATNAARARRLSFSPFPPSRSSSTATSKIHPNSCRAFITMADVALDYGSAETDPSAAVPMQDDAMEEDGAQQSGSRFYPISTDQAVEAGAQRGPAPSSGSETSLDDAALVGTAPPSETPDPPAVEGGSDIRLDTLLIEGTPITQLSTSRLFAYLTHFGAQPLGLEWIDDRTCKIVFADERSARLGLEYLLPPSASDDMQAETDLAPLPNIDTLLEYDPDSWHSEYITSLVTPRQAHRVPAKLYNLVERQAASTELELQKQTQDAVSSLPDDVPEIYREMEEADRRKEVPREVRDLQKLRGLLWLRHAVTDVDRKESRASTRSQWYKRHGYEAGREIVPKLLQVGEVKESVELFPDWKPSTTSGDDGRRRKMDELDSELDGYRAARDEPRRREGEMMADAVRRRDGDLMDRLHSRRGDRRHEREADAGRWGHDAYESLSSDRHRGRRSRRTETDLESLDQELDDLRHSRHQQQYHRELSPSRRQRTDDRSARTKVKGRGRMKAPGFDDRWAAQEDDKSLSSRMGGGGELLTRLGESRGSLADRFS</sequence>
<feature type="region of interest" description="Disordered" evidence="1">
    <location>
        <begin position="469"/>
        <end position="577"/>
    </location>
</feature>
<keyword evidence="3" id="KW-1185">Reference proteome</keyword>
<feature type="region of interest" description="Disordered" evidence="1">
    <location>
        <begin position="1"/>
        <end position="20"/>
    </location>
</feature>
<feature type="region of interest" description="Disordered" evidence="1">
    <location>
        <begin position="120"/>
        <end position="161"/>
    </location>
</feature>
<feature type="compositionally biased region" description="Basic residues" evidence="1">
    <location>
        <begin position="524"/>
        <end position="533"/>
    </location>
</feature>
<feature type="compositionally biased region" description="Basic and acidic residues" evidence="1">
    <location>
        <begin position="506"/>
        <end position="523"/>
    </location>
</feature>
<dbReference type="STRING" id="1305764.R9NVP4"/>
<feature type="region of interest" description="Disordered" evidence="1">
    <location>
        <begin position="387"/>
        <end position="437"/>
    </location>
</feature>
<dbReference type="PANTHER" id="PTHR16291">
    <property type="entry name" value="NUCLEAR CAP-BINDING PROTEIN SUBUNIT 3"/>
    <property type="match status" value="1"/>
</dbReference>
<organism evidence="2 3">
    <name type="scientific">Pseudozyma hubeiensis (strain SY62)</name>
    <name type="common">Yeast</name>
    <dbReference type="NCBI Taxonomy" id="1305764"/>
    <lineage>
        <taxon>Eukaryota</taxon>
        <taxon>Fungi</taxon>
        <taxon>Dikarya</taxon>
        <taxon>Basidiomycota</taxon>
        <taxon>Ustilaginomycotina</taxon>
        <taxon>Ustilaginomycetes</taxon>
        <taxon>Ustilaginales</taxon>
        <taxon>Ustilaginaceae</taxon>
        <taxon>Pseudozyma</taxon>
    </lineage>
</organism>
<protein>
    <submittedName>
        <fullName evidence="2">Uncharacterized protein</fullName>
    </submittedName>
</protein>
<dbReference type="HOGENOM" id="CLU_544137_0_0_1"/>
<feature type="compositionally biased region" description="Basic and acidic residues" evidence="1">
    <location>
        <begin position="397"/>
        <end position="437"/>
    </location>
</feature>
<dbReference type="RefSeq" id="XP_012186078.1">
    <property type="nucleotide sequence ID" value="XM_012330688.1"/>
</dbReference>
<dbReference type="OrthoDB" id="422106at2759"/>
<dbReference type="PANTHER" id="PTHR16291:SF0">
    <property type="entry name" value="NUCLEAR CAP-BINDING PROTEIN SUBUNIT 3"/>
    <property type="match status" value="1"/>
</dbReference>
<feature type="compositionally biased region" description="Low complexity" evidence="1">
    <location>
        <begin position="561"/>
        <end position="570"/>
    </location>
</feature>
<dbReference type="EMBL" id="DF238764">
    <property type="protein sequence ID" value="GAC92491.1"/>
    <property type="molecule type" value="Genomic_DNA"/>
</dbReference>
<evidence type="ECO:0000313" key="3">
    <source>
        <dbReference type="Proteomes" id="UP000014071"/>
    </source>
</evidence>
<name>R9NVP4_PSEHS</name>
<dbReference type="GeneID" id="24105357"/>
<evidence type="ECO:0000313" key="2">
    <source>
        <dbReference type="EMBL" id="GAC92491.1"/>
    </source>
</evidence>
<gene>
    <name evidence="2" type="ORF">PHSY_000044</name>
</gene>
<evidence type="ECO:0000256" key="1">
    <source>
        <dbReference type="SAM" id="MobiDB-lite"/>
    </source>
</evidence>
<dbReference type="GO" id="GO:0003729">
    <property type="term" value="F:mRNA binding"/>
    <property type="evidence" value="ECO:0007669"/>
    <property type="project" value="InterPro"/>
</dbReference>
<dbReference type="GO" id="GO:0000340">
    <property type="term" value="F:RNA 7-methylguanosine cap binding"/>
    <property type="evidence" value="ECO:0007669"/>
    <property type="project" value="InterPro"/>
</dbReference>
<dbReference type="AlphaFoldDB" id="R9NVP4"/>
<proteinExistence type="predicted"/>
<dbReference type="GO" id="GO:0005634">
    <property type="term" value="C:nucleus"/>
    <property type="evidence" value="ECO:0007669"/>
    <property type="project" value="TreeGrafter"/>
</dbReference>
<reference evidence="3" key="1">
    <citation type="journal article" date="2013" name="Genome Announc.">
        <title>Draft genome sequence of the basidiomycetous yeast-like fungus Pseudozyma hubeiensis SY62, which produces an abundant amount of the biosurfactant mannosylerythritol lipids.</title>
        <authorList>
            <person name="Konishi M."/>
            <person name="Hatada Y."/>
            <person name="Horiuchi J."/>
        </authorList>
    </citation>
    <scope>NUCLEOTIDE SEQUENCE [LARGE SCALE GENOMIC DNA]</scope>
    <source>
        <strain evidence="3">SY62</strain>
    </source>
</reference>
<feature type="compositionally biased region" description="Basic and acidic residues" evidence="1">
    <location>
        <begin position="537"/>
        <end position="551"/>
    </location>
</feature>
<dbReference type="eggNOG" id="ENOG502SF3Z">
    <property type="taxonomic scope" value="Eukaryota"/>
</dbReference>
<dbReference type="Proteomes" id="UP000014071">
    <property type="component" value="Unassembled WGS sequence"/>
</dbReference>